<keyword evidence="2" id="KW-1185">Reference proteome</keyword>
<sequence>MFILTFDYELFGSGNGCVFKHIIHPTNSILATLKKLEIKATFFVEQLEVDALVKLKQTSAANSDDYKAAIALEQQLCDIISSGHDIQLHLHPQWYQAIKVNNNWQLNFDWWRFSALPFRTRPDGTPGKFDLIKAGKASLESRFRKFKPDYVCHSFRAGGYNIGDDAETIKALLENDILLDSSVCPGFYVNSELSQFDFTLAEKKLPFWRSDESLLNPSIDSGIAYSRQCVELPLVSIKSSNIEKLSLARVYTLIKNKRFKSVSYAGGKSTDLPKEIDNFTNSNFDVCLSSTKQIEKFYDEINQITKNQQSLYPITLIGHPKDYSFFSPMKKIITDLSKKGTFITIDEFVKEINK</sequence>
<comment type="caution">
    <text evidence="1">The sequence shown here is derived from an EMBL/GenBank/DDBJ whole genome shotgun (WGS) entry which is preliminary data.</text>
</comment>
<organism evidence="1 2">
    <name type="scientific">Pseudoalteromonas haloplanktis</name>
    <name type="common">Alteromonas haloplanktis</name>
    <dbReference type="NCBI Taxonomy" id="228"/>
    <lineage>
        <taxon>Bacteria</taxon>
        <taxon>Pseudomonadati</taxon>
        <taxon>Pseudomonadota</taxon>
        <taxon>Gammaproteobacteria</taxon>
        <taxon>Alteromonadales</taxon>
        <taxon>Pseudoalteromonadaceae</taxon>
        <taxon>Pseudoalteromonas</taxon>
    </lineage>
</organism>
<evidence type="ECO:0008006" key="3">
    <source>
        <dbReference type="Google" id="ProtNLM"/>
    </source>
</evidence>
<protein>
    <recommendedName>
        <fullName evidence="3">NodB homology domain-containing protein</fullName>
    </recommendedName>
</protein>
<dbReference type="Gene3D" id="3.20.20.370">
    <property type="entry name" value="Glycoside hydrolase/deacetylase"/>
    <property type="match status" value="1"/>
</dbReference>
<dbReference type="Proteomes" id="UP001152447">
    <property type="component" value="Unassembled WGS sequence"/>
</dbReference>
<dbReference type="SUPFAM" id="SSF88713">
    <property type="entry name" value="Glycoside hydrolase/deacetylase"/>
    <property type="match status" value="1"/>
</dbReference>
<gene>
    <name evidence="1" type="ORF">PSEHALCIP103_03382</name>
</gene>
<dbReference type="GO" id="GO:0005975">
    <property type="term" value="P:carbohydrate metabolic process"/>
    <property type="evidence" value="ECO:0007669"/>
    <property type="project" value="InterPro"/>
</dbReference>
<accession>A0A9W4W2W9</accession>
<evidence type="ECO:0000313" key="1">
    <source>
        <dbReference type="EMBL" id="CAH9065453.1"/>
    </source>
</evidence>
<reference evidence="1" key="1">
    <citation type="submission" date="2022-07" db="EMBL/GenBank/DDBJ databases">
        <authorList>
            <person name="Criscuolo A."/>
        </authorList>
    </citation>
    <scope>NUCLEOTIDE SEQUENCE</scope>
    <source>
        <strain evidence="1">CIP103197</strain>
    </source>
</reference>
<dbReference type="InterPro" id="IPR011330">
    <property type="entry name" value="Glyco_hydro/deAcase_b/a-brl"/>
</dbReference>
<dbReference type="RefSeq" id="WP_262977318.1">
    <property type="nucleotide sequence ID" value="NZ_CAMAPB010000074.1"/>
</dbReference>
<evidence type="ECO:0000313" key="2">
    <source>
        <dbReference type="Proteomes" id="UP001152447"/>
    </source>
</evidence>
<dbReference type="AlphaFoldDB" id="A0A9W4W2W9"/>
<dbReference type="EMBL" id="CAMAPB010000074">
    <property type="protein sequence ID" value="CAH9065453.1"/>
    <property type="molecule type" value="Genomic_DNA"/>
</dbReference>
<name>A0A9W4W2W9_PSEHA</name>
<proteinExistence type="predicted"/>